<reference evidence="2 3" key="1">
    <citation type="submission" date="2022-04" db="EMBL/GenBank/DDBJ databases">
        <title>Hymenobacter sp. isolated from the air.</title>
        <authorList>
            <person name="Won M."/>
            <person name="Lee C.-M."/>
            <person name="Woen H.-Y."/>
            <person name="Kwon S.-W."/>
        </authorList>
    </citation>
    <scope>NUCLEOTIDE SEQUENCE [LARGE SCALE GENOMIC DNA]</scope>
    <source>
        <strain evidence="3">5116 S-27</strain>
    </source>
</reference>
<gene>
    <name evidence="2" type="ORF">MUN80_04840</name>
</gene>
<feature type="compositionally biased region" description="Basic and acidic residues" evidence="1">
    <location>
        <begin position="68"/>
        <end position="87"/>
    </location>
</feature>
<name>A0ABY4FD68_9BACT</name>
<evidence type="ECO:0000313" key="3">
    <source>
        <dbReference type="Proteomes" id="UP000831785"/>
    </source>
</evidence>
<dbReference type="RefSeq" id="WP_244720344.1">
    <property type="nucleotide sequence ID" value="NZ_CP095049.1"/>
</dbReference>
<feature type="compositionally biased region" description="Polar residues" evidence="1">
    <location>
        <begin position="55"/>
        <end position="64"/>
    </location>
</feature>
<evidence type="ECO:0000256" key="1">
    <source>
        <dbReference type="SAM" id="MobiDB-lite"/>
    </source>
</evidence>
<proteinExistence type="predicted"/>
<dbReference type="Proteomes" id="UP000831785">
    <property type="component" value="Chromosome"/>
</dbReference>
<protein>
    <submittedName>
        <fullName evidence="2">Uncharacterized protein</fullName>
    </submittedName>
</protein>
<keyword evidence="3" id="KW-1185">Reference proteome</keyword>
<organism evidence="2 3">
    <name type="scientific">Hymenobacter cellulosivorans</name>
    <dbReference type="NCBI Taxonomy" id="2932249"/>
    <lineage>
        <taxon>Bacteria</taxon>
        <taxon>Pseudomonadati</taxon>
        <taxon>Bacteroidota</taxon>
        <taxon>Cytophagia</taxon>
        <taxon>Cytophagales</taxon>
        <taxon>Hymenobacteraceae</taxon>
        <taxon>Hymenobacter</taxon>
    </lineage>
</organism>
<feature type="compositionally biased region" description="Polar residues" evidence="1">
    <location>
        <begin position="147"/>
        <end position="168"/>
    </location>
</feature>
<feature type="compositionally biased region" description="Basic and acidic residues" evidence="1">
    <location>
        <begin position="115"/>
        <end position="124"/>
    </location>
</feature>
<evidence type="ECO:0000313" key="2">
    <source>
        <dbReference type="EMBL" id="UOQ54091.1"/>
    </source>
</evidence>
<accession>A0ABY4FD68</accession>
<sequence>MAIDPNNRPVRVINDDTTNQEFEAGHIIPDADPPKNEAARGGFGNREGKEGYGTDSGTGSTAVSVNEDADRPDHPADNFRTADEGADQRPNQDLPSEDDMDERRVAPPIDELEADDQRRGRDEMQNPNSRVGMGQMEQIQPDPSKVGASTQTNAELTDPNATDTAIDQ</sequence>
<dbReference type="EMBL" id="CP095049">
    <property type="protein sequence ID" value="UOQ54091.1"/>
    <property type="molecule type" value="Genomic_DNA"/>
</dbReference>
<feature type="region of interest" description="Disordered" evidence="1">
    <location>
        <begin position="1"/>
        <end position="168"/>
    </location>
</feature>